<reference evidence="5" key="3">
    <citation type="submission" date="2025-09" db="UniProtKB">
        <authorList>
            <consortium name="Ensembl"/>
        </authorList>
    </citation>
    <scope>IDENTIFICATION</scope>
</reference>
<evidence type="ECO:0000256" key="1">
    <source>
        <dbReference type="ARBA" id="ARBA00022614"/>
    </source>
</evidence>
<sequence>SMGTRQTKGSLAERASPGAAPGPRRERPDFWASLLLRAGDKAGRAGAGLPPYHRRVGMVQELLRMVRQGRREEAGTLLQHLRQDLGMESTSLDDVLYRYASFRNLVDPITHDLIISLARYIHCPKPEGDALGTMEKLCRQLTYHLSPHSQWRRHRGLVKRKPQACLKAVLAGSPPDNTVDLSGIPLTSRDLERVTSYLQRCGEQVDSVELGFTGLTDDMVLQLLPALSTLPRLTTLALNGNRLTRAVLRDLTDILKDPSKFPNVTWIDLGNNVDIFSLPQPFLLSLRKRSPKQGHLPTILELGEGPGSGEEVREGTVGQEDPGGGPVAPAEDHHEGKETVAAAQT</sequence>
<dbReference type="HOGENOM" id="CLU_050536_0_0_1"/>
<dbReference type="InterPro" id="IPR032675">
    <property type="entry name" value="LRR_dom_sf"/>
</dbReference>
<gene>
    <name evidence="5" type="primary">LRRC75A</name>
</gene>
<evidence type="ECO:0000256" key="2">
    <source>
        <dbReference type="ARBA" id="ARBA00022737"/>
    </source>
</evidence>
<reference evidence="5 6" key="1">
    <citation type="submission" date="2012-03" db="EMBL/GenBank/DDBJ databases">
        <title>Whole Genome Assembly of Papio anubis.</title>
        <authorList>
            <person name="Liu Y.L."/>
            <person name="Abraham K.A."/>
            <person name="Akbar H.A."/>
            <person name="Ali S.A."/>
            <person name="Anosike U.A."/>
            <person name="Aqrawi P.A."/>
            <person name="Arias F.A."/>
            <person name="Attaway T.A."/>
            <person name="Awwad R.A."/>
            <person name="Babu C.B."/>
            <person name="Bandaranaike D.B."/>
            <person name="Battles P.B."/>
            <person name="Bell A.B."/>
            <person name="Beltran B.B."/>
            <person name="Berhane-Mersha D.B."/>
            <person name="Bess C.B."/>
            <person name="Bickham C.B."/>
            <person name="Bolden T.B."/>
            <person name="Carter K.C."/>
            <person name="Chau D.C."/>
            <person name="Chavez A.C."/>
            <person name="Clerc-Blankenburg K.C."/>
            <person name="Coyle M.C."/>
            <person name="Dao M.D."/>
            <person name="Davila M.L.D."/>
            <person name="Davy-Carroll L.D."/>
            <person name="Denson S.D."/>
            <person name="Dinh H.D."/>
            <person name="Fernandez S.F."/>
            <person name="Fernando P.F."/>
            <person name="Forbes L.F."/>
            <person name="Francis C.F."/>
            <person name="Francisco L.F."/>
            <person name="Fu Q.F."/>
            <person name="Garcia-Iii R.G."/>
            <person name="Garrett T.G."/>
            <person name="Gross S.G."/>
            <person name="Gubbala S.G."/>
            <person name="Hirani K.H."/>
            <person name="Hogues M.H."/>
            <person name="Hollins B.H."/>
            <person name="Jackson L.J."/>
            <person name="Javaid M.J."/>
            <person name="Jhangiani S.J."/>
            <person name="Johnson A.J."/>
            <person name="Johnson B.J."/>
            <person name="Jones J.J."/>
            <person name="Joshi V.J."/>
            <person name="Kalu J.K."/>
            <person name="Khan N.K."/>
            <person name="Korchina V.K."/>
            <person name="Kovar C.K."/>
            <person name="Lago L.L."/>
            <person name="Lara F.L."/>
            <person name="Le T.-K.L."/>
            <person name="Lee S.L."/>
            <person name="Legall-Iii F.L."/>
            <person name="Lemon S.L."/>
            <person name="Liu J.L."/>
            <person name="Liu Y.-S.L."/>
            <person name="Liyanage D.L."/>
            <person name="Lopez J.L."/>
            <person name="Lorensuhewa L.L."/>
            <person name="Mata R.M."/>
            <person name="Mathew T.M."/>
            <person name="Mercado C.M."/>
            <person name="Mercado I.M."/>
            <person name="Morales K.M."/>
            <person name="Morgan M.M."/>
            <person name="Munidasa M.M."/>
            <person name="Ngo D.N."/>
            <person name="Nguyen L.N."/>
            <person name="Nguyen T.N."/>
            <person name="Nguyen N.N."/>
            <person name="Obregon M.O."/>
            <person name="Okwuonu G.O."/>
            <person name="Ongeri F.O."/>
            <person name="Onwere C.O."/>
            <person name="Osifeso I.O."/>
            <person name="Parra A.P."/>
            <person name="Patil S.P."/>
            <person name="Perez A.P."/>
            <person name="Perez Y.P."/>
            <person name="Pham C.P."/>
            <person name="Pu L.-L.P."/>
            <person name="Puazo M.P."/>
            <person name="Quiroz J.Q."/>
            <person name="Rouhana J.R."/>
            <person name="Ruiz M.R."/>
            <person name="Ruiz S.-J.R."/>
            <person name="Saada N.S."/>
            <person name="Santibanez J.S."/>
            <person name="Scheel M.S."/>
            <person name="Schneider B.S."/>
            <person name="Simmons D.S."/>
            <person name="Sisson I.S."/>
            <person name="Tang L.-Y.T."/>
            <person name="Thornton R.T."/>
            <person name="Tisius J.T."/>
            <person name="Toledanes G.T."/>
            <person name="Trejos Z.T."/>
            <person name="Usmani K.U."/>
            <person name="Varghese R.V."/>
            <person name="Vattathil S.V."/>
            <person name="Vee V.V."/>
            <person name="Walker D.W."/>
            <person name="Weissenberger G.W."/>
            <person name="White C.W."/>
            <person name="Williams A.W."/>
            <person name="Woodworth J.W."/>
            <person name="Wright R.W."/>
            <person name="Zhu Y.Z."/>
            <person name="Han Y.H."/>
            <person name="Newsham I.N."/>
            <person name="Nazareth L.N."/>
            <person name="Worley K.W."/>
            <person name="Muzny D.M."/>
            <person name="Rogers J.R."/>
            <person name="Gibbs R.G."/>
        </authorList>
    </citation>
    <scope>NUCLEOTIDE SEQUENCE [LARGE SCALE GENOMIC DNA]</scope>
</reference>
<comment type="similarity">
    <text evidence="3">Belongs to the LRRC75 family.</text>
</comment>
<feature type="region of interest" description="Disordered" evidence="4">
    <location>
        <begin position="1"/>
        <end position="26"/>
    </location>
</feature>
<name>A0A096P301_PAPAN</name>
<dbReference type="OMA" id="NPPDNTV"/>
<evidence type="ECO:0000313" key="5">
    <source>
        <dbReference type="Ensembl" id="ENSPANP00000019726.3"/>
    </source>
</evidence>
<keyword evidence="2" id="KW-0677">Repeat</keyword>
<dbReference type="FunFam" id="3.80.10.10:FF:000158">
    <property type="entry name" value="Leucine rich repeat containing 75A"/>
    <property type="match status" value="1"/>
</dbReference>
<dbReference type="SUPFAM" id="SSF52047">
    <property type="entry name" value="RNI-like"/>
    <property type="match status" value="1"/>
</dbReference>
<dbReference type="GeneTree" id="ENSGT00940000161370"/>
<feature type="region of interest" description="Disordered" evidence="4">
    <location>
        <begin position="296"/>
        <end position="345"/>
    </location>
</feature>
<evidence type="ECO:0000313" key="6">
    <source>
        <dbReference type="Proteomes" id="UP000028761"/>
    </source>
</evidence>
<dbReference type="Bgee" id="ENSPANG00000023706">
    <property type="expression patterns" value="Expressed in pineal body and 23 other cell types or tissues"/>
</dbReference>
<dbReference type="PANTHER" id="PTHR39654:SF3">
    <property type="entry name" value="LEUCINE RICH REPEAT CONTAINING 75A"/>
    <property type="match status" value="1"/>
</dbReference>
<accession>A0A096P301</accession>
<dbReference type="eggNOG" id="ENOG502QVX0">
    <property type="taxonomic scope" value="Eukaryota"/>
</dbReference>
<evidence type="ECO:0000256" key="4">
    <source>
        <dbReference type="SAM" id="MobiDB-lite"/>
    </source>
</evidence>
<dbReference type="AlphaFoldDB" id="A0A096P301"/>
<feature type="compositionally biased region" description="Low complexity" evidence="4">
    <location>
        <begin position="12"/>
        <end position="22"/>
    </location>
</feature>
<proteinExistence type="inferred from homology"/>
<keyword evidence="6" id="KW-1185">Reference proteome</keyword>
<protein>
    <submittedName>
        <fullName evidence="5">Leucine rich repeat containing 75A</fullName>
    </submittedName>
</protein>
<keyword evidence="1" id="KW-0433">Leucine-rich repeat</keyword>
<dbReference type="Proteomes" id="UP000028761">
    <property type="component" value="Chromosome 17"/>
</dbReference>
<dbReference type="Gene3D" id="3.80.10.10">
    <property type="entry name" value="Ribonuclease Inhibitor"/>
    <property type="match status" value="1"/>
</dbReference>
<dbReference type="Ensembl" id="ENSPANT00000022609.3">
    <property type="protein sequence ID" value="ENSPANP00000019726.3"/>
    <property type="gene ID" value="ENSPANG00000023706.3"/>
</dbReference>
<dbReference type="PANTHER" id="PTHR39654">
    <property type="entry name" value="LEUCINE-RICH REPEAT-CONTAINING PROTEIN 75A-LIKE ISOFORM X1"/>
    <property type="match status" value="1"/>
</dbReference>
<organism evidence="5 6">
    <name type="scientific">Papio anubis</name>
    <name type="common">Olive baboon</name>
    <dbReference type="NCBI Taxonomy" id="9555"/>
    <lineage>
        <taxon>Eukaryota</taxon>
        <taxon>Metazoa</taxon>
        <taxon>Chordata</taxon>
        <taxon>Craniata</taxon>
        <taxon>Vertebrata</taxon>
        <taxon>Euteleostomi</taxon>
        <taxon>Mammalia</taxon>
        <taxon>Eutheria</taxon>
        <taxon>Euarchontoglires</taxon>
        <taxon>Primates</taxon>
        <taxon>Haplorrhini</taxon>
        <taxon>Catarrhini</taxon>
        <taxon>Cercopithecidae</taxon>
        <taxon>Cercopithecinae</taxon>
        <taxon>Papio</taxon>
    </lineage>
</organism>
<reference evidence="5" key="2">
    <citation type="submission" date="2025-08" db="UniProtKB">
        <authorList>
            <consortium name="Ensembl"/>
        </authorList>
    </citation>
    <scope>IDENTIFICATION</scope>
</reference>
<evidence type="ECO:0000256" key="3">
    <source>
        <dbReference type="ARBA" id="ARBA00060993"/>
    </source>
</evidence>